<accession>A0A375BV04</accession>
<organism evidence="1">
    <name type="scientific">Cupriavidus taiwanensis</name>
    <dbReference type="NCBI Taxonomy" id="164546"/>
    <lineage>
        <taxon>Bacteria</taxon>
        <taxon>Pseudomonadati</taxon>
        <taxon>Pseudomonadota</taxon>
        <taxon>Betaproteobacteria</taxon>
        <taxon>Burkholderiales</taxon>
        <taxon>Burkholderiaceae</taxon>
        <taxon>Cupriavidus</taxon>
    </lineage>
</organism>
<dbReference type="EMBL" id="OFSP01000023">
    <property type="protein sequence ID" value="SOY53784.1"/>
    <property type="molecule type" value="Genomic_DNA"/>
</dbReference>
<dbReference type="Proteomes" id="UP000256297">
    <property type="component" value="Chromosome CBM2589_b"/>
</dbReference>
<comment type="caution">
    <text evidence="1">The sequence shown here is derived from an EMBL/GenBank/DDBJ whole genome shotgun (WGS) entry which is preliminary data.</text>
</comment>
<sequence>MSLCIPFCSFLCFHLSVFDHKRVISNLAFLSIWQAQAGGIAADNLRKPEGFL</sequence>
<gene>
    <name evidence="1" type="ORF">CBM2589_B30228</name>
</gene>
<proteinExistence type="predicted"/>
<name>A0A375BV04_9BURK</name>
<reference evidence="1" key="1">
    <citation type="submission" date="2018-01" db="EMBL/GenBank/DDBJ databases">
        <authorList>
            <person name="Clerissi C."/>
        </authorList>
    </citation>
    <scope>NUCLEOTIDE SEQUENCE</scope>
    <source>
        <strain evidence="1">Cupriavidus taiwanensis STM 3521</strain>
    </source>
</reference>
<evidence type="ECO:0000313" key="1">
    <source>
        <dbReference type="EMBL" id="SOY53784.1"/>
    </source>
</evidence>
<protein>
    <submittedName>
        <fullName evidence="1">Uncharacterized protein</fullName>
    </submittedName>
</protein>
<dbReference type="AlphaFoldDB" id="A0A375BV04"/>